<comment type="cofactor">
    <cofactor evidence="1">
        <name>Zn(2+)</name>
        <dbReference type="ChEBI" id="CHEBI:29105"/>
    </cofactor>
</comment>
<dbReference type="Gene3D" id="3.20.20.70">
    <property type="entry name" value="Aldolase class I"/>
    <property type="match status" value="1"/>
</dbReference>
<comment type="caution">
    <text evidence="6">The sequence shown here is derived from an EMBL/GenBank/DDBJ whole genome shotgun (WGS) entry which is preliminary data.</text>
</comment>
<organism evidence="6 7">
    <name type="scientific">Piscinibacter sakaiensis</name>
    <name type="common">Ideonella sakaiensis</name>
    <dbReference type="NCBI Taxonomy" id="1547922"/>
    <lineage>
        <taxon>Bacteria</taxon>
        <taxon>Pseudomonadati</taxon>
        <taxon>Pseudomonadota</taxon>
        <taxon>Betaproteobacteria</taxon>
        <taxon>Burkholderiales</taxon>
        <taxon>Sphaerotilaceae</taxon>
        <taxon>Piscinibacter</taxon>
    </lineage>
</organism>
<dbReference type="Proteomes" id="UP000037660">
    <property type="component" value="Unassembled WGS sequence"/>
</dbReference>
<name>A0A0K8P780_PISS1</name>
<evidence type="ECO:0000313" key="7">
    <source>
        <dbReference type="Proteomes" id="UP000037660"/>
    </source>
</evidence>
<keyword evidence="7" id="KW-1185">Reference proteome</keyword>
<dbReference type="Pfam" id="PF05853">
    <property type="entry name" value="BKACE"/>
    <property type="match status" value="1"/>
</dbReference>
<dbReference type="InterPro" id="IPR008567">
    <property type="entry name" value="BKACE"/>
</dbReference>
<keyword evidence="3" id="KW-0479">Metal-binding</keyword>
<keyword evidence="2" id="KW-0808">Transferase</keyword>
<gene>
    <name evidence="6" type="ORF">ISF6_4259</name>
</gene>
<reference evidence="6 7" key="2">
    <citation type="journal article" date="2016" name="Science">
        <title>A bacterium that degrades and assimilates poly(ethylene terephthalate).</title>
        <authorList>
            <person name="Yoshida S."/>
            <person name="Hiraga K."/>
            <person name="Takehana T."/>
            <person name="Taniguchi I."/>
            <person name="Yamaji H."/>
            <person name="Maeda Y."/>
            <person name="Toyohara K."/>
            <person name="Miyamoto K."/>
            <person name="Kimura Y."/>
            <person name="Oda K."/>
        </authorList>
    </citation>
    <scope>NUCLEOTIDE SEQUENCE [LARGE SCALE GENOMIC DNA]</scope>
    <source>
        <strain evidence="7">NBRC 110686 / TISTR 2288 / 201-F6</strain>
    </source>
</reference>
<evidence type="ECO:0000256" key="4">
    <source>
        <dbReference type="ARBA" id="ARBA00022833"/>
    </source>
</evidence>
<evidence type="ECO:0008006" key="8">
    <source>
        <dbReference type="Google" id="ProtNLM"/>
    </source>
</evidence>
<reference evidence="7" key="1">
    <citation type="submission" date="2015-07" db="EMBL/GenBank/DDBJ databases">
        <title>Discovery of a poly(ethylene terephthalate assimilation.</title>
        <authorList>
            <person name="Yoshida S."/>
            <person name="Hiraga K."/>
            <person name="Takehana T."/>
            <person name="Taniguchi I."/>
            <person name="Yamaji H."/>
            <person name="Maeda Y."/>
            <person name="Toyohara K."/>
            <person name="Miyamoto K."/>
            <person name="Kimura Y."/>
            <person name="Oda K."/>
        </authorList>
    </citation>
    <scope>NUCLEOTIDE SEQUENCE [LARGE SCALE GENOMIC DNA]</scope>
    <source>
        <strain evidence="7">NBRC 110686 / TISTR 2288 / 201-F6</strain>
    </source>
</reference>
<sequence>MIEAAINGARSKADNPHVPLSSAEMLASIAACVDAGASVIHVHAGQPVVGSSGHHDPAPYLALFAAARARHPGLALYPTLPGGGPGTTMAGRLAHVFALARAGLLSLVPIDPGTMNYGQVGPDGQAPVHDRVYQTSFEDVAWGFAACRQASLGCTLSLFEPGFARLMEAHRRAGTLPQPVLAKLEFSAGRRLFGLAPDATGVAAWLRLFDARRIPWMVTLRDGDVGRSLAGLAIRRGGHVRVGLEDHGGPGTPRNEDLVAHVARLAIRAGRRPAHPEELPELLAQAGAPDTDVRLPETP</sequence>
<evidence type="ECO:0000256" key="1">
    <source>
        <dbReference type="ARBA" id="ARBA00001947"/>
    </source>
</evidence>
<dbReference type="InterPro" id="IPR013785">
    <property type="entry name" value="Aldolase_TIM"/>
</dbReference>
<dbReference type="GO" id="GO:0043720">
    <property type="term" value="F:3-keto-5-aminohexanoate cleavage activity"/>
    <property type="evidence" value="ECO:0007669"/>
    <property type="project" value="InterPro"/>
</dbReference>
<protein>
    <recommendedName>
        <fullName evidence="8">3-keto-5-aminohexanoate cleavage enzyme</fullName>
    </recommendedName>
</protein>
<dbReference type="PANTHER" id="PTHR37418">
    <property type="entry name" value="3-KETO-5-AMINOHEXANOATE CLEAVAGE ENZYME-RELATED"/>
    <property type="match status" value="1"/>
</dbReference>
<accession>A0A0K8P780</accession>
<dbReference type="PANTHER" id="PTHR37418:SF2">
    <property type="entry name" value="3-KETO-5-AMINOHEXANOATE CLEAVAGE ENZYME"/>
    <property type="match status" value="1"/>
</dbReference>
<keyword evidence="4" id="KW-0862">Zinc</keyword>
<dbReference type="GO" id="GO:0046872">
    <property type="term" value="F:metal ion binding"/>
    <property type="evidence" value="ECO:0007669"/>
    <property type="project" value="UniProtKB-KW"/>
</dbReference>
<dbReference type="EMBL" id="BBYR01000065">
    <property type="protein sequence ID" value="GAP38065.1"/>
    <property type="molecule type" value="Genomic_DNA"/>
</dbReference>
<dbReference type="STRING" id="1547922.ISF6_4259"/>
<evidence type="ECO:0000256" key="2">
    <source>
        <dbReference type="ARBA" id="ARBA00022679"/>
    </source>
</evidence>
<feature type="region of interest" description="Disordered" evidence="5">
    <location>
        <begin position="279"/>
        <end position="299"/>
    </location>
</feature>
<evidence type="ECO:0000313" key="6">
    <source>
        <dbReference type="EMBL" id="GAP38065.1"/>
    </source>
</evidence>
<evidence type="ECO:0000256" key="5">
    <source>
        <dbReference type="SAM" id="MobiDB-lite"/>
    </source>
</evidence>
<evidence type="ECO:0000256" key="3">
    <source>
        <dbReference type="ARBA" id="ARBA00022723"/>
    </source>
</evidence>
<dbReference type="AlphaFoldDB" id="A0A0K8P780"/>
<proteinExistence type="predicted"/>